<dbReference type="Gene3D" id="3.30.300.250">
    <property type="match status" value="1"/>
</dbReference>
<dbReference type="RefSeq" id="WP_280054707.1">
    <property type="nucleotide sequence ID" value="NZ_JAOBYN010000015.1"/>
</dbReference>
<sequence length="154" mass="16858">MKKTLSALAFLVAIIAAAIGAGVGKEISKTFFTPSTPSQQQIDEALINGFNQAARQANAKGAIMVDSDTRWDKTTVDPGARLNYFYSFPKHPSKDIDKNIILENIRSSVSKFACSNTEMKPSLKLGATYTYIYSGSDNVEIARFEINKTKCPQP</sequence>
<accession>A0AA42N4B8</accession>
<dbReference type="Proteomes" id="UP001158730">
    <property type="component" value="Unassembled WGS sequence"/>
</dbReference>
<dbReference type="EMBL" id="JAOBYN010000015">
    <property type="protein sequence ID" value="MDH1056269.1"/>
    <property type="molecule type" value="Genomic_DNA"/>
</dbReference>
<organism evidence="1 2">
    <name type="scientific">Aquipseudomonas alcaligenes</name>
    <name type="common">Pseudomonas alcaligenes</name>
    <dbReference type="NCBI Taxonomy" id="43263"/>
    <lineage>
        <taxon>Bacteria</taxon>
        <taxon>Pseudomonadati</taxon>
        <taxon>Pseudomonadota</taxon>
        <taxon>Gammaproteobacteria</taxon>
        <taxon>Pseudomonadales</taxon>
        <taxon>Pseudomonadaceae</taxon>
        <taxon>Aquipseudomonas</taxon>
    </lineage>
</organism>
<proteinExistence type="predicted"/>
<gene>
    <name evidence="1" type="ORF">N5C05_16105</name>
</gene>
<name>A0AA42N4B8_AQUAC</name>
<reference evidence="1" key="1">
    <citation type="submission" date="2022-09" db="EMBL/GenBank/DDBJ databases">
        <title>Intensive care unit water sources are persistently colonized with multi-drug resistant bacteria and are the site of extensive horizontal gene transfer of antibiotic resistance genes.</title>
        <authorList>
            <person name="Diorio-Toth L."/>
        </authorList>
    </citation>
    <scope>NUCLEOTIDE SEQUENCE</scope>
    <source>
        <strain evidence="1">GD03990</strain>
    </source>
</reference>
<comment type="caution">
    <text evidence="1">The sequence shown here is derived from an EMBL/GenBank/DDBJ whole genome shotgun (WGS) entry which is preliminary data.</text>
</comment>
<evidence type="ECO:0000313" key="2">
    <source>
        <dbReference type="Proteomes" id="UP001158730"/>
    </source>
</evidence>
<protein>
    <submittedName>
        <fullName evidence="1">Uncharacterized protein</fullName>
    </submittedName>
</protein>
<evidence type="ECO:0000313" key="1">
    <source>
        <dbReference type="EMBL" id="MDH1056269.1"/>
    </source>
</evidence>
<dbReference type="AlphaFoldDB" id="A0AA42N4B8"/>